<dbReference type="InterPro" id="IPR011335">
    <property type="entry name" value="Restrct_endonuc-II-like"/>
</dbReference>
<dbReference type="OrthoDB" id="1426324at2"/>
<feature type="domain" description="Restriction endonuclease type IV Mrr" evidence="1">
    <location>
        <begin position="83"/>
        <end position="156"/>
    </location>
</feature>
<proteinExistence type="predicted"/>
<keyword evidence="3" id="KW-1185">Reference proteome</keyword>
<evidence type="ECO:0000259" key="1">
    <source>
        <dbReference type="Pfam" id="PF04471"/>
    </source>
</evidence>
<sequence>MILQYIVEYYESLFPDLEKFKDEGIQEELNTIRKTGFHLEEDDGDNTSKWLSQEEYSRLSSIERYQLALDRYKARHKSNWAIGRDYERYIGYLYEKEGYKVTFHGIAKGLEDLGIDLICSKKGKTELIQCKYWAERKTIHEKHINQLYGTTVKYYIDKNHNEGLYTFNDALKSGDIVPRFITSTTLSEKAKVFANTLGVVVDENIKLEEYPLIKCNINHETGEKIYHLPFDQQYDKAMIINEGEYYVDTVKEAEDLGFRRALRWIQD</sequence>
<dbReference type="AlphaFoldDB" id="A0A1I0EL90"/>
<dbReference type="STRING" id="426128.SAMN05660297_02470"/>
<dbReference type="Gene3D" id="3.40.1350.10">
    <property type="match status" value="1"/>
</dbReference>
<dbReference type="SUPFAM" id="SSF52980">
    <property type="entry name" value="Restriction endonuclease-like"/>
    <property type="match status" value="1"/>
</dbReference>
<dbReference type="EMBL" id="FOHU01000011">
    <property type="protein sequence ID" value="SET46141.1"/>
    <property type="molecule type" value="Genomic_DNA"/>
</dbReference>
<dbReference type="GO" id="GO:0009307">
    <property type="term" value="P:DNA restriction-modification system"/>
    <property type="evidence" value="ECO:0007669"/>
    <property type="project" value="InterPro"/>
</dbReference>
<accession>A0A1I0EL90</accession>
<dbReference type="InterPro" id="IPR011856">
    <property type="entry name" value="tRNA_endonuc-like_dom_sf"/>
</dbReference>
<dbReference type="GO" id="GO:0003677">
    <property type="term" value="F:DNA binding"/>
    <property type="evidence" value="ECO:0007669"/>
    <property type="project" value="InterPro"/>
</dbReference>
<keyword evidence="2" id="KW-0540">Nuclease</keyword>
<keyword evidence="2" id="KW-0378">Hydrolase</keyword>
<dbReference type="InterPro" id="IPR007560">
    <property type="entry name" value="Restrct_endonuc_IV_Mrr"/>
</dbReference>
<name>A0A1I0EL90_9FIRM</name>
<dbReference type="GO" id="GO:0004519">
    <property type="term" value="F:endonuclease activity"/>
    <property type="evidence" value="ECO:0007669"/>
    <property type="project" value="UniProtKB-KW"/>
</dbReference>
<organism evidence="2 3">
    <name type="scientific">Natronincola peptidivorans</name>
    <dbReference type="NCBI Taxonomy" id="426128"/>
    <lineage>
        <taxon>Bacteria</taxon>
        <taxon>Bacillati</taxon>
        <taxon>Bacillota</taxon>
        <taxon>Clostridia</taxon>
        <taxon>Peptostreptococcales</taxon>
        <taxon>Natronincolaceae</taxon>
        <taxon>Natronincola</taxon>
    </lineage>
</organism>
<gene>
    <name evidence="2" type="ORF">SAMN05660297_02470</name>
</gene>
<keyword evidence="2" id="KW-0255">Endonuclease</keyword>
<evidence type="ECO:0000313" key="3">
    <source>
        <dbReference type="Proteomes" id="UP000199568"/>
    </source>
</evidence>
<dbReference type="RefSeq" id="WP_090444447.1">
    <property type="nucleotide sequence ID" value="NZ_FOHU01000011.1"/>
</dbReference>
<evidence type="ECO:0000313" key="2">
    <source>
        <dbReference type="EMBL" id="SET46141.1"/>
    </source>
</evidence>
<dbReference type="Proteomes" id="UP000199568">
    <property type="component" value="Unassembled WGS sequence"/>
</dbReference>
<protein>
    <submittedName>
        <fullName evidence="2">Restriction endonuclease</fullName>
    </submittedName>
</protein>
<reference evidence="2 3" key="1">
    <citation type="submission" date="2016-10" db="EMBL/GenBank/DDBJ databases">
        <authorList>
            <person name="de Groot N.N."/>
        </authorList>
    </citation>
    <scope>NUCLEOTIDE SEQUENCE [LARGE SCALE GENOMIC DNA]</scope>
    <source>
        <strain evidence="2 3">DSM 18979</strain>
    </source>
</reference>
<dbReference type="Pfam" id="PF04471">
    <property type="entry name" value="Mrr_cat"/>
    <property type="match status" value="1"/>
</dbReference>